<feature type="compositionally biased region" description="Low complexity" evidence="1">
    <location>
        <begin position="1"/>
        <end position="27"/>
    </location>
</feature>
<evidence type="ECO:0000256" key="1">
    <source>
        <dbReference type="SAM" id="MobiDB-lite"/>
    </source>
</evidence>
<evidence type="ECO:0000313" key="3">
    <source>
        <dbReference type="Proteomes" id="UP000539175"/>
    </source>
</evidence>
<accession>A0A7X0EGF6</accession>
<sequence>MTASPAPSDSEAAAAEAPPPEAGVAARAGDDGQFDDSDRDALHILPLGMIPVQTPGLKRARLIKNARLETVVEVFKDRAAGSGQVNPEHLASMYPSHGKEMRTDMAQIHRLTQLNSYDVYSLRIELRRLGIPVEDVNYLRLSASKRLELTTYMRDFTLPLIQQVYGSEQRPINDIAELFALLANPDREEALRNLTLLSQKLNVQLQDIPSFLEEYGDVFLSLAYFRSCLDGLVPEVQRFMGWVSEATKSEMVTRDRLMMKMIGDVMRMLTGITTSITGRFEAFDRRSKDFWHDINADSFRSVRAQISAHHVTIGGVLCGLAVKMALWKARFPHGGGGPMKRVEFVRSEILPGLDHINRIEKSAAGTR</sequence>
<proteinExistence type="predicted"/>
<organism evidence="2 3">
    <name type="scientific">Nitrospirillum iridis</name>
    <dbReference type="NCBI Taxonomy" id="765888"/>
    <lineage>
        <taxon>Bacteria</taxon>
        <taxon>Pseudomonadati</taxon>
        <taxon>Pseudomonadota</taxon>
        <taxon>Alphaproteobacteria</taxon>
        <taxon>Rhodospirillales</taxon>
        <taxon>Azospirillaceae</taxon>
        <taxon>Nitrospirillum</taxon>
    </lineage>
</organism>
<dbReference type="Proteomes" id="UP000539175">
    <property type="component" value="Unassembled WGS sequence"/>
</dbReference>
<dbReference type="RefSeq" id="WP_246463255.1">
    <property type="nucleotide sequence ID" value="NZ_JACIIZ010000012.1"/>
</dbReference>
<dbReference type="AlphaFoldDB" id="A0A7X0EGF6"/>
<protein>
    <submittedName>
        <fullName evidence="2">Uncharacterized protein</fullName>
    </submittedName>
</protein>
<name>A0A7X0EGF6_9PROT</name>
<gene>
    <name evidence="2" type="ORF">FHS74_004098</name>
</gene>
<evidence type="ECO:0000313" key="2">
    <source>
        <dbReference type="EMBL" id="MBB6253529.1"/>
    </source>
</evidence>
<keyword evidence="3" id="KW-1185">Reference proteome</keyword>
<feature type="region of interest" description="Disordered" evidence="1">
    <location>
        <begin position="1"/>
        <end position="38"/>
    </location>
</feature>
<reference evidence="2 3" key="1">
    <citation type="submission" date="2020-08" db="EMBL/GenBank/DDBJ databases">
        <title>Genomic Encyclopedia of Type Strains, Phase IV (KMG-IV): sequencing the most valuable type-strain genomes for metagenomic binning, comparative biology and taxonomic classification.</title>
        <authorList>
            <person name="Goeker M."/>
        </authorList>
    </citation>
    <scope>NUCLEOTIDE SEQUENCE [LARGE SCALE GENOMIC DNA]</scope>
    <source>
        <strain evidence="2 3">DSM 22198</strain>
    </source>
</reference>
<dbReference type="EMBL" id="JACIIZ010000012">
    <property type="protein sequence ID" value="MBB6253529.1"/>
    <property type="molecule type" value="Genomic_DNA"/>
</dbReference>
<comment type="caution">
    <text evidence="2">The sequence shown here is derived from an EMBL/GenBank/DDBJ whole genome shotgun (WGS) entry which is preliminary data.</text>
</comment>